<dbReference type="Gene3D" id="1.10.10.10">
    <property type="entry name" value="Winged helix-like DNA-binding domain superfamily/Winged helix DNA-binding domain"/>
    <property type="match status" value="1"/>
</dbReference>
<name>A9D222_9GAMM</name>
<proteinExistence type="predicted"/>
<comment type="caution">
    <text evidence="4">The sequence shown here is derived from an EMBL/GenBank/DDBJ whole genome shotgun (WGS) entry which is preliminary data.</text>
</comment>
<dbReference type="InterPro" id="IPR016032">
    <property type="entry name" value="Sig_transdc_resp-reg_C-effctor"/>
</dbReference>
<dbReference type="GO" id="GO:0006355">
    <property type="term" value="P:regulation of DNA-templated transcription"/>
    <property type="evidence" value="ECO:0007669"/>
    <property type="project" value="InterPro"/>
</dbReference>
<dbReference type="Proteomes" id="UP000005839">
    <property type="component" value="Unassembled WGS sequence"/>
</dbReference>
<reference evidence="4 5" key="1">
    <citation type="submission" date="2007-10" db="EMBL/GenBank/DDBJ databases">
        <authorList>
            <person name="Yayanos A."/>
            <person name="Ferriera S."/>
            <person name="Johnson J."/>
            <person name="Kravitz S."/>
            <person name="Halpern A."/>
            <person name="Remington K."/>
            <person name="Beeson K."/>
            <person name="Tran B."/>
            <person name="Rogers Y.-H."/>
            <person name="Friedman R."/>
            <person name="Venter J.C."/>
        </authorList>
    </citation>
    <scope>NUCLEOTIDE SEQUENCE [LARGE SCALE GENOMIC DNA]</scope>
    <source>
        <strain evidence="4 5">KT99</strain>
    </source>
</reference>
<dbReference type="GO" id="GO:0000160">
    <property type="term" value="P:phosphorelay signal transduction system"/>
    <property type="evidence" value="ECO:0007669"/>
    <property type="project" value="InterPro"/>
</dbReference>
<evidence type="ECO:0000256" key="1">
    <source>
        <dbReference type="ARBA" id="ARBA00023125"/>
    </source>
</evidence>
<accession>A9D222</accession>
<evidence type="ECO:0000256" key="2">
    <source>
        <dbReference type="PROSITE-ProRule" id="PRU01091"/>
    </source>
</evidence>
<dbReference type="PROSITE" id="PS51755">
    <property type="entry name" value="OMPR_PHOB"/>
    <property type="match status" value="1"/>
</dbReference>
<dbReference type="STRING" id="314608.KT99_04084"/>
<gene>
    <name evidence="4" type="ORF">KT99_04084</name>
</gene>
<feature type="domain" description="OmpR/PhoB-type" evidence="3">
    <location>
        <begin position="19"/>
        <end position="71"/>
    </location>
</feature>
<dbReference type="AlphaFoldDB" id="A9D222"/>
<evidence type="ECO:0000313" key="5">
    <source>
        <dbReference type="Proteomes" id="UP000005839"/>
    </source>
</evidence>
<feature type="DNA-binding region" description="OmpR/PhoB-type" evidence="2">
    <location>
        <begin position="19"/>
        <end position="71"/>
    </location>
</feature>
<keyword evidence="5" id="KW-1185">Reference proteome</keyword>
<dbReference type="InterPro" id="IPR036388">
    <property type="entry name" value="WH-like_DNA-bd_sf"/>
</dbReference>
<evidence type="ECO:0000313" key="4">
    <source>
        <dbReference type="EMBL" id="EDQ01750.1"/>
    </source>
</evidence>
<dbReference type="GO" id="GO:0003677">
    <property type="term" value="F:DNA binding"/>
    <property type="evidence" value="ECO:0007669"/>
    <property type="project" value="UniProtKB-UniRule"/>
</dbReference>
<protein>
    <recommendedName>
        <fullName evidence="3">OmpR/PhoB-type domain-containing protein</fullName>
    </recommendedName>
</protein>
<dbReference type="SUPFAM" id="SSF46894">
    <property type="entry name" value="C-terminal effector domain of the bipartite response regulators"/>
    <property type="match status" value="1"/>
</dbReference>
<keyword evidence="1 2" id="KW-0238">DNA-binding</keyword>
<dbReference type="InterPro" id="IPR001867">
    <property type="entry name" value="OmpR/PhoB-type_DNA-bd"/>
</dbReference>
<sequence>MVARIDALLRQAGSQSPSTVVIEVGQLKLDTANKTISLGELNPQLTEAEYDILLLLASNPGSITLPARHRL</sequence>
<evidence type="ECO:0000259" key="3">
    <source>
        <dbReference type="PROSITE" id="PS51755"/>
    </source>
</evidence>
<dbReference type="EMBL" id="ABIC01000007">
    <property type="protein sequence ID" value="EDQ01750.1"/>
    <property type="molecule type" value="Genomic_DNA"/>
</dbReference>
<organism evidence="4 5">
    <name type="scientific">Shewanella benthica KT99</name>
    <dbReference type="NCBI Taxonomy" id="314608"/>
    <lineage>
        <taxon>Bacteria</taxon>
        <taxon>Pseudomonadati</taxon>
        <taxon>Pseudomonadota</taxon>
        <taxon>Gammaproteobacteria</taxon>
        <taxon>Alteromonadales</taxon>
        <taxon>Shewanellaceae</taxon>
        <taxon>Shewanella</taxon>
    </lineage>
</organism>